<dbReference type="Proteomes" id="UP000019804">
    <property type="component" value="Unassembled WGS sequence"/>
</dbReference>
<proteinExistence type="predicted"/>
<sequence length="64" mass="5903">MSLGSLAAAIHSIIGNVGAKSLFAVGQSAGTGGTGLSIMNAVIQAGGAVAVVVSGGVAGFKSIC</sequence>
<evidence type="ECO:0000313" key="2">
    <source>
        <dbReference type="EMBL" id="EYE99709.1"/>
    </source>
</evidence>
<reference evidence="3" key="1">
    <citation type="journal article" date="2014" name="Nat. Commun.">
        <title>Genomic adaptations of the halophilic Dead Sea filamentous fungus Eurotium rubrum.</title>
        <authorList>
            <person name="Kis-Papo T."/>
            <person name="Weig A.R."/>
            <person name="Riley R."/>
            <person name="Persoh D."/>
            <person name="Salamov A."/>
            <person name="Sun H."/>
            <person name="Lipzen A."/>
            <person name="Wasser S.P."/>
            <person name="Rambold G."/>
            <person name="Grigoriev I.V."/>
            <person name="Nevo E."/>
        </authorList>
    </citation>
    <scope>NUCLEOTIDE SEQUENCE [LARGE SCALE GENOMIC DNA]</scope>
    <source>
        <strain evidence="3">CBS 135680</strain>
    </source>
</reference>
<dbReference type="Gene3D" id="6.10.110.10">
    <property type="match status" value="1"/>
</dbReference>
<dbReference type="GeneID" id="63695759"/>
<keyword evidence="1" id="KW-0472">Membrane</keyword>
<dbReference type="RefSeq" id="XP_040643397.1">
    <property type="nucleotide sequence ID" value="XM_040780635.1"/>
</dbReference>
<name>A0A017SSY2_ASPRC</name>
<gene>
    <name evidence="2" type="ORF">EURHEDRAFT_407702</name>
</gene>
<feature type="non-terminal residue" evidence="2">
    <location>
        <position position="64"/>
    </location>
</feature>
<feature type="transmembrane region" description="Helical" evidence="1">
    <location>
        <begin position="35"/>
        <end position="60"/>
    </location>
</feature>
<protein>
    <submittedName>
        <fullName evidence="2">Uncharacterized protein</fullName>
    </submittedName>
</protein>
<evidence type="ECO:0000256" key="1">
    <source>
        <dbReference type="SAM" id="Phobius"/>
    </source>
</evidence>
<organism evidence="2 3">
    <name type="scientific">Aspergillus ruber (strain CBS 135680)</name>
    <dbReference type="NCBI Taxonomy" id="1388766"/>
    <lineage>
        <taxon>Eukaryota</taxon>
        <taxon>Fungi</taxon>
        <taxon>Dikarya</taxon>
        <taxon>Ascomycota</taxon>
        <taxon>Pezizomycotina</taxon>
        <taxon>Eurotiomycetes</taxon>
        <taxon>Eurotiomycetidae</taxon>
        <taxon>Eurotiales</taxon>
        <taxon>Aspergillaceae</taxon>
        <taxon>Aspergillus</taxon>
        <taxon>Aspergillus subgen. Aspergillus</taxon>
    </lineage>
</organism>
<dbReference type="HOGENOM" id="CLU_2873710_0_0_1"/>
<dbReference type="AlphaFoldDB" id="A0A017SSY2"/>
<keyword evidence="1" id="KW-1133">Transmembrane helix</keyword>
<dbReference type="EMBL" id="KK088411">
    <property type="protein sequence ID" value="EYE99709.1"/>
    <property type="molecule type" value="Genomic_DNA"/>
</dbReference>
<dbReference type="OrthoDB" id="440424at2759"/>
<accession>A0A017SSY2</accession>
<evidence type="ECO:0000313" key="3">
    <source>
        <dbReference type="Proteomes" id="UP000019804"/>
    </source>
</evidence>
<keyword evidence="1" id="KW-0812">Transmembrane</keyword>
<keyword evidence="3" id="KW-1185">Reference proteome</keyword>
<dbReference type="InterPro" id="IPR038213">
    <property type="entry name" value="IFI6/IFI27-like_sf"/>
</dbReference>